<dbReference type="RefSeq" id="WP_014325551.1">
    <property type="nucleotide sequence ID" value="NC_016807.1"/>
</dbReference>
<proteinExistence type="predicted"/>
<sequence length="157" mass="17732">MGGWMSCAPPIYTPHTNSWTESGWDRTSWWRWSAQRWSGWSFKIVRANKALRVMAKTKMPLVLIPPSPNKSYSKLAINQELHLTPPKKTSPATSSSLKPRPGPRGCLNARLSWRCPTLSRKVRVPTIKVPMVRAPSTKPSKTSSSNNPWPLTPRMRG</sequence>
<name>A0AB33HN45_MYCPM</name>
<gene>
    <name evidence="2" type="ORF">MPNA4630</name>
</gene>
<organism evidence="2 3">
    <name type="scientific">Mycoplasmoides pneumoniae 309</name>
    <dbReference type="NCBI Taxonomy" id="1112856"/>
    <lineage>
        <taxon>Bacteria</taxon>
        <taxon>Bacillati</taxon>
        <taxon>Mycoplasmatota</taxon>
        <taxon>Mycoplasmoidales</taxon>
        <taxon>Mycoplasmoidaceae</taxon>
        <taxon>Mycoplasmoides</taxon>
    </lineage>
</organism>
<feature type="region of interest" description="Disordered" evidence="1">
    <location>
        <begin position="79"/>
        <end position="105"/>
    </location>
</feature>
<feature type="compositionally biased region" description="Low complexity" evidence="1">
    <location>
        <begin position="83"/>
        <end position="99"/>
    </location>
</feature>
<feature type="compositionally biased region" description="Low complexity" evidence="1">
    <location>
        <begin position="135"/>
        <end position="148"/>
    </location>
</feature>
<dbReference type="EMBL" id="AP012303">
    <property type="protein sequence ID" value="BAL22039.1"/>
    <property type="molecule type" value="Genomic_DNA"/>
</dbReference>
<evidence type="ECO:0000313" key="2">
    <source>
        <dbReference type="EMBL" id="BAL22039.1"/>
    </source>
</evidence>
<dbReference type="GeneID" id="66608866"/>
<protein>
    <submittedName>
        <fullName evidence="2">Uncharacterized protein</fullName>
    </submittedName>
</protein>
<dbReference type="KEGG" id="mpm:MPNA4630"/>
<reference evidence="3" key="1">
    <citation type="journal article" date="2012" name="J. Bacteriol.">
        <title>Complete genome sequence of Mycoplasma pneumoniae type 2a strain 309, isolated in Japan.</title>
        <authorList>
            <person name="Kenri T."/>
            <person name="Horino A."/>
            <person name="Matsui M."/>
            <person name="Sasaki Y."/>
            <person name="Suzuki S."/>
            <person name="Narita M."/>
            <person name="Ohya H."/>
            <person name="Okazaki N."/>
            <person name="Shibayama K."/>
        </authorList>
    </citation>
    <scope>NUCLEOTIDE SEQUENCE [LARGE SCALE GENOMIC DNA]</scope>
    <source>
        <strain evidence="3">309</strain>
    </source>
</reference>
<dbReference type="Proteomes" id="UP000007105">
    <property type="component" value="Chromosome"/>
</dbReference>
<evidence type="ECO:0000256" key="1">
    <source>
        <dbReference type="SAM" id="MobiDB-lite"/>
    </source>
</evidence>
<accession>A0AB33HN45</accession>
<feature type="region of interest" description="Disordered" evidence="1">
    <location>
        <begin position="131"/>
        <end position="157"/>
    </location>
</feature>
<dbReference type="AlphaFoldDB" id="A0AB33HN45"/>
<evidence type="ECO:0000313" key="3">
    <source>
        <dbReference type="Proteomes" id="UP000007105"/>
    </source>
</evidence>